<organism evidence="2 3">
    <name type="scientific">Aliarcobacter cibarius</name>
    <dbReference type="NCBI Taxonomy" id="255507"/>
    <lineage>
        <taxon>Bacteria</taxon>
        <taxon>Pseudomonadati</taxon>
        <taxon>Campylobacterota</taxon>
        <taxon>Epsilonproteobacteria</taxon>
        <taxon>Campylobacterales</taxon>
        <taxon>Arcobacteraceae</taxon>
        <taxon>Aliarcobacter</taxon>
    </lineage>
</organism>
<dbReference type="Gene3D" id="3.40.50.150">
    <property type="entry name" value="Vaccinia Virus protein VP39"/>
    <property type="match status" value="1"/>
</dbReference>
<dbReference type="Pfam" id="PF08241">
    <property type="entry name" value="Methyltransf_11"/>
    <property type="match status" value="1"/>
</dbReference>
<dbReference type="InterPro" id="IPR029063">
    <property type="entry name" value="SAM-dependent_MTases_sf"/>
</dbReference>
<keyword evidence="2" id="KW-0808">Transferase</keyword>
<dbReference type="EMBL" id="CP054051">
    <property type="protein sequence ID" value="QKJ26300.1"/>
    <property type="molecule type" value="Genomic_DNA"/>
</dbReference>
<dbReference type="SUPFAM" id="SSF53335">
    <property type="entry name" value="S-adenosyl-L-methionine-dependent methyltransferases"/>
    <property type="match status" value="1"/>
</dbReference>
<dbReference type="GO" id="GO:0032259">
    <property type="term" value="P:methylation"/>
    <property type="evidence" value="ECO:0007669"/>
    <property type="project" value="UniProtKB-KW"/>
</dbReference>
<evidence type="ECO:0000313" key="2">
    <source>
        <dbReference type="EMBL" id="QKJ26300.1"/>
    </source>
</evidence>
<proteinExistence type="predicted"/>
<dbReference type="CDD" id="cd02440">
    <property type="entry name" value="AdoMet_MTases"/>
    <property type="match status" value="1"/>
</dbReference>
<evidence type="ECO:0000313" key="3">
    <source>
        <dbReference type="Proteomes" id="UP000509513"/>
    </source>
</evidence>
<dbReference type="KEGG" id="acib:ACBT_0332"/>
<dbReference type="Proteomes" id="UP000509513">
    <property type="component" value="Chromosome"/>
</dbReference>
<dbReference type="GO" id="GO:0008757">
    <property type="term" value="F:S-adenosylmethionine-dependent methyltransferase activity"/>
    <property type="evidence" value="ECO:0007669"/>
    <property type="project" value="InterPro"/>
</dbReference>
<dbReference type="InterPro" id="IPR013216">
    <property type="entry name" value="Methyltransf_11"/>
</dbReference>
<name>A0A7L5JMF4_9BACT</name>
<dbReference type="AlphaFoldDB" id="A0A7L5JMF4"/>
<dbReference type="RefSeq" id="WP_024775848.1">
    <property type="nucleotide sequence ID" value="NZ_CP054051.1"/>
</dbReference>
<sequence>MIEIKKDKWEESYERGENFIYYPKEEVVKFLNRFVKKRKSTDEFVNLLNLNEPLKALDFGCGIGRTTILLREFCIDSYGIDISQNAIDEAIKLGKHFGYDLKQSVTVYDGNKIPFSDNFFDFTISEGVMDSMTFELAKNLILEVDRVTKKYFFLSLISSDSITFINNLEVNREFVDEIEVNSEHENGTIQSFFNIEKIEELIKNTNFKIKWCEKHIIQNIITNNNHGRYYLVLEKTNNLC</sequence>
<gene>
    <name evidence="2" type="ORF">ACBT_0332</name>
</gene>
<feature type="domain" description="Methyltransferase type 11" evidence="1">
    <location>
        <begin position="57"/>
        <end position="150"/>
    </location>
</feature>
<evidence type="ECO:0000259" key="1">
    <source>
        <dbReference type="Pfam" id="PF08241"/>
    </source>
</evidence>
<protein>
    <submittedName>
        <fullName evidence="2">SAM-dependent methyltransferase</fullName>
    </submittedName>
</protein>
<accession>A0A7L5JMF4</accession>
<keyword evidence="2" id="KW-0489">Methyltransferase</keyword>
<reference evidence="2 3" key="1">
    <citation type="submission" date="2020-05" db="EMBL/GenBank/DDBJ databases">
        <title>Complete genome sequencing of Campylobacter and Arcobacter type strains.</title>
        <authorList>
            <person name="Miller W.G."/>
            <person name="Yee E."/>
        </authorList>
    </citation>
    <scope>NUCLEOTIDE SEQUENCE [LARGE SCALE GENOMIC DNA]</scope>
    <source>
        <strain evidence="2 3">LMG 21996</strain>
    </source>
</reference>